<comment type="caution">
    <text evidence="2">The sequence shown here is derived from an EMBL/GenBank/DDBJ whole genome shotgun (WGS) entry which is preliminary data.</text>
</comment>
<reference evidence="2" key="1">
    <citation type="journal article" date="2021" name="PeerJ">
        <title>Analysis of 44 Vibrio anguillarum genomes reveals high genetic diversity.</title>
        <authorList>
            <person name="Hansen M.J."/>
            <person name="Dalsgaard I."/>
        </authorList>
    </citation>
    <scope>NUCLEOTIDE SEQUENCE</scope>
    <source>
        <strain evidence="2">850617-1/1</strain>
    </source>
</reference>
<dbReference type="Gene3D" id="3.40.50.9200">
    <property type="entry name" value="Hypothetical protein MTH538"/>
    <property type="match status" value="1"/>
</dbReference>
<gene>
    <name evidence="2" type="ORF">ERJ77_12175</name>
</gene>
<sequence length="163" mass="18373">MVKEVKKNVFVSHHHKDDASVDGISRLAAGKGYQLRNSSVRMKPENERRVEEKKVSDRTIARLLRMKMRWASQVIVVIGKETHTRPWVNWEIQAAHQLGKPIIGVYENGLTGNVTLPENLEKYATSIVSWRGEAIINALEGKISFQEPDGTERDNVQGGNVVC</sequence>
<name>A0AAW4BCT6_VIBAN</name>
<dbReference type="InterPro" id="IPR036490">
    <property type="entry name" value="ThsB_TIR-like_sf"/>
</dbReference>
<evidence type="ECO:0000313" key="3">
    <source>
        <dbReference type="Proteomes" id="UP000786185"/>
    </source>
</evidence>
<dbReference type="InterPro" id="IPR015032">
    <property type="entry name" value="ThsB__TIR-like_domain"/>
</dbReference>
<dbReference type="Proteomes" id="UP000786185">
    <property type="component" value="Unassembled WGS sequence"/>
</dbReference>
<evidence type="ECO:0000313" key="2">
    <source>
        <dbReference type="EMBL" id="MBF4435264.1"/>
    </source>
</evidence>
<dbReference type="EMBL" id="SCLC01000007">
    <property type="protein sequence ID" value="MBF4435264.1"/>
    <property type="molecule type" value="Genomic_DNA"/>
</dbReference>
<dbReference type="Pfam" id="PF08937">
    <property type="entry name" value="ThsB_TIR"/>
    <property type="match status" value="1"/>
</dbReference>
<accession>A0AAW4BCT6</accession>
<protein>
    <submittedName>
        <fullName evidence="2">TIR domain-containing protein</fullName>
    </submittedName>
</protein>
<feature type="domain" description="Thoeris protein ThsB TIR-like" evidence="1">
    <location>
        <begin position="10"/>
        <end position="109"/>
    </location>
</feature>
<organism evidence="2 3">
    <name type="scientific">Vibrio anguillarum</name>
    <name type="common">Listonella anguillarum</name>
    <dbReference type="NCBI Taxonomy" id="55601"/>
    <lineage>
        <taxon>Bacteria</taxon>
        <taxon>Pseudomonadati</taxon>
        <taxon>Pseudomonadota</taxon>
        <taxon>Gammaproteobacteria</taxon>
        <taxon>Vibrionales</taxon>
        <taxon>Vibrionaceae</taxon>
        <taxon>Vibrio</taxon>
    </lineage>
</organism>
<proteinExistence type="predicted"/>
<dbReference type="AlphaFoldDB" id="A0AAW4BCT6"/>
<dbReference type="SUPFAM" id="SSF52206">
    <property type="entry name" value="Hypothetical protein MTH538"/>
    <property type="match status" value="1"/>
</dbReference>
<evidence type="ECO:0000259" key="1">
    <source>
        <dbReference type="Pfam" id="PF08937"/>
    </source>
</evidence>